<name>A0AA89I0S5_9LACO</name>
<proteinExistence type="predicted"/>
<dbReference type="InterPro" id="IPR023214">
    <property type="entry name" value="HAD_sf"/>
</dbReference>
<dbReference type="InterPro" id="IPR036412">
    <property type="entry name" value="HAD-like_sf"/>
</dbReference>
<evidence type="ECO:0000313" key="1">
    <source>
        <dbReference type="EMBL" id="KRM21384.1"/>
    </source>
</evidence>
<dbReference type="SUPFAM" id="SSF56784">
    <property type="entry name" value="HAD-like"/>
    <property type="match status" value="1"/>
</dbReference>
<dbReference type="AlphaFoldDB" id="A0AA89I0S5"/>
<dbReference type="EMBL" id="AYZB01000052">
    <property type="protein sequence ID" value="KRM21384.1"/>
    <property type="molecule type" value="Genomic_DNA"/>
</dbReference>
<accession>A0AA89I0S5</accession>
<reference evidence="1 2" key="1">
    <citation type="journal article" date="2015" name="Genome Announc.">
        <title>Expanding the biotechnology potential of lactobacilli through comparative genomics of 213 strains and associated genera.</title>
        <authorList>
            <person name="Sun Z."/>
            <person name="Harris H.M."/>
            <person name="McCann A."/>
            <person name="Guo C."/>
            <person name="Argimon S."/>
            <person name="Zhang W."/>
            <person name="Yang X."/>
            <person name="Jeffery I.B."/>
            <person name="Cooney J.C."/>
            <person name="Kagawa T.F."/>
            <person name="Liu W."/>
            <person name="Song Y."/>
            <person name="Salvetti E."/>
            <person name="Wrobel A."/>
            <person name="Rasinkangas P."/>
            <person name="Parkhill J."/>
            <person name="Rea M.C."/>
            <person name="O'Sullivan O."/>
            <person name="Ritari J."/>
            <person name="Douillard F.P."/>
            <person name="Paul Ross R."/>
            <person name="Yang R."/>
            <person name="Briner A.E."/>
            <person name="Felis G.E."/>
            <person name="de Vos W.M."/>
            <person name="Barrangou R."/>
            <person name="Klaenhammer T.R."/>
            <person name="Caufield P.W."/>
            <person name="Cui Y."/>
            <person name="Zhang H."/>
            <person name="O'Toole P.W."/>
        </authorList>
    </citation>
    <scope>NUCLEOTIDE SEQUENCE [LARGE SCALE GENOMIC DNA]</scope>
    <source>
        <strain evidence="1 2">DSM 20719</strain>
    </source>
</reference>
<organism evidence="1 2">
    <name type="scientific">Latilactobacillus graminis DSM 20719</name>
    <dbReference type="NCBI Taxonomy" id="1423752"/>
    <lineage>
        <taxon>Bacteria</taxon>
        <taxon>Bacillati</taxon>
        <taxon>Bacillota</taxon>
        <taxon>Bacilli</taxon>
        <taxon>Lactobacillales</taxon>
        <taxon>Lactobacillaceae</taxon>
        <taxon>Latilactobacillus</taxon>
    </lineage>
</organism>
<dbReference type="PANTHER" id="PTHR47478:SF1">
    <property type="entry name" value="PYRIMIDINE 5'-NUCLEOTIDASE YJJG"/>
    <property type="match status" value="1"/>
</dbReference>
<evidence type="ECO:0008006" key="3">
    <source>
        <dbReference type="Google" id="ProtNLM"/>
    </source>
</evidence>
<dbReference type="InterPro" id="IPR006439">
    <property type="entry name" value="HAD-SF_hydro_IA"/>
</dbReference>
<evidence type="ECO:0000313" key="2">
    <source>
        <dbReference type="Proteomes" id="UP000050823"/>
    </source>
</evidence>
<dbReference type="NCBIfam" id="TIGR01549">
    <property type="entry name" value="HAD-SF-IA-v1"/>
    <property type="match status" value="1"/>
</dbReference>
<dbReference type="InterPro" id="IPR023198">
    <property type="entry name" value="PGP-like_dom2"/>
</dbReference>
<dbReference type="InterPro" id="IPR041492">
    <property type="entry name" value="HAD_2"/>
</dbReference>
<dbReference type="Gene3D" id="1.10.150.240">
    <property type="entry name" value="Putative phosphatase, domain 2"/>
    <property type="match status" value="1"/>
</dbReference>
<dbReference type="Pfam" id="PF13419">
    <property type="entry name" value="HAD_2"/>
    <property type="match status" value="1"/>
</dbReference>
<protein>
    <recommendedName>
        <fullName evidence="3">Hydrolase of the HAD superfamily</fullName>
    </recommendedName>
</protein>
<dbReference type="PANTHER" id="PTHR47478">
    <property type="match status" value="1"/>
</dbReference>
<dbReference type="InterPro" id="IPR052550">
    <property type="entry name" value="Pyrimidine_5'-ntase_YjjG"/>
</dbReference>
<gene>
    <name evidence="1" type="ORF">FC90_GL001436</name>
</gene>
<dbReference type="Gene3D" id="3.40.50.1000">
    <property type="entry name" value="HAD superfamily/HAD-like"/>
    <property type="match status" value="1"/>
</dbReference>
<comment type="caution">
    <text evidence="1">The sequence shown here is derived from an EMBL/GenBank/DDBJ whole genome shotgun (WGS) entry which is preliminary data.</text>
</comment>
<sequence length="149" mass="17019">MAVDGKLLSQQYLNNLALGHDLMPQATVLLQKLKAEHVKLYVTTNGVASTQYRRLEDADLMRYFDAIFISEELGWQKPDRHYFETVFQQLGNVPYTKALIIGDSLTSDVQGGQNIGVATAWYNPLHQKNEHKNLRPTYEIDELIKLLTI</sequence>
<dbReference type="Proteomes" id="UP000050823">
    <property type="component" value="Unassembled WGS sequence"/>
</dbReference>